<protein>
    <submittedName>
        <fullName evidence="2">Uncharacterized protein</fullName>
    </submittedName>
</protein>
<keyword evidence="1" id="KW-1133">Transmembrane helix</keyword>
<evidence type="ECO:0000313" key="3">
    <source>
        <dbReference type="Proteomes" id="UP001556367"/>
    </source>
</evidence>
<reference evidence="3" key="1">
    <citation type="submission" date="2024-06" db="EMBL/GenBank/DDBJ databases">
        <title>Multi-omics analyses provide insights into the biosynthesis of the anticancer antibiotic pleurotin in Hohenbuehelia grisea.</title>
        <authorList>
            <person name="Weaver J.A."/>
            <person name="Alberti F."/>
        </authorList>
    </citation>
    <scope>NUCLEOTIDE SEQUENCE [LARGE SCALE GENOMIC DNA]</scope>
    <source>
        <strain evidence="3">T-177</strain>
    </source>
</reference>
<accession>A0ABR3IY07</accession>
<keyword evidence="3" id="KW-1185">Reference proteome</keyword>
<name>A0ABR3IY07_9AGAR</name>
<keyword evidence="1" id="KW-0812">Transmembrane</keyword>
<comment type="caution">
    <text evidence="2">The sequence shown here is derived from an EMBL/GenBank/DDBJ whole genome shotgun (WGS) entry which is preliminary data.</text>
</comment>
<dbReference type="EMBL" id="JASNQZ010000014">
    <property type="protein sequence ID" value="KAL0948158.1"/>
    <property type="molecule type" value="Genomic_DNA"/>
</dbReference>
<keyword evidence="1" id="KW-0472">Membrane</keyword>
<feature type="transmembrane region" description="Helical" evidence="1">
    <location>
        <begin position="47"/>
        <end position="67"/>
    </location>
</feature>
<gene>
    <name evidence="2" type="ORF">HGRIS_010774</name>
</gene>
<dbReference type="Proteomes" id="UP001556367">
    <property type="component" value="Unassembled WGS sequence"/>
</dbReference>
<organism evidence="2 3">
    <name type="scientific">Hohenbuehelia grisea</name>
    <dbReference type="NCBI Taxonomy" id="104357"/>
    <lineage>
        <taxon>Eukaryota</taxon>
        <taxon>Fungi</taxon>
        <taxon>Dikarya</taxon>
        <taxon>Basidiomycota</taxon>
        <taxon>Agaricomycotina</taxon>
        <taxon>Agaricomycetes</taxon>
        <taxon>Agaricomycetidae</taxon>
        <taxon>Agaricales</taxon>
        <taxon>Pleurotineae</taxon>
        <taxon>Pleurotaceae</taxon>
        <taxon>Hohenbuehelia</taxon>
    </lineage>
</organism>
<evidence type="ECO:0000256" key="1">
    <source>
        <dbReference type="SAM" id="Phobius"/>
    </source>
</evidence>
<evidence type="ECO:0000313" key="2">
    <source>
        <dbReference type="EMBL" id="KAL0948158.1"/>
    </source>
</evidence>
<proteinExistence type="predicted"/>
<sequence length="301" mass="34653">MPFVSIASEWSPTSTILSTTLDIPSTTSSAMTSIPNTIPRGSNEAKLYISAIVIMFLGGVVMAVLVVRRLMQMRKMKMEIKTEGVEGKDLEVCLMGFLSMDRSGLKILQKQGDGVKESVMKRLRAYLNKRWNIFSGGFTAVISELSPERLLLSLNKRWNVFSGWFTPAVSEFFKRNSPPVQQELPEPTITKRRRRSSFTDFVYHLPCISPFRLEIEAWKRTLIDSRTPCTYMFIDYDANLLEHEIKLKEKAPMELYYLRIKLLRKLRIRKEKRERMADVPEPVAPKGVARAPSEELYTIFE</sequence>